<keyword evidence="3" id="KW-1185">Reference proteome</keyword>
<proteinExistence type="predicted"/>
<evidence type="ECO:0000313" key="2">
    <source>
        <dbReference type="EMBL" id="MDN4608181.1"/>
    </source>
</evidence>
<name>A0ABT8JSP6_9BACL</name>
<comment type="caution">
    <text evidence="2">The sequence shown here is derived from an EMBL/GenBank/DDBJ whole genome shotgun (WGS) entry which is preliminary data.</text>
</comment>
<organism evidence="2 3">
    <name type="scientific">Sporosarcina highlanderae</name>
    <dbReference type="NCBI Taxonomy" id="3035916"/>
    <lineage>
        <taxon>Bacteria</taxon>
        <taxon>Bacillati</taxon>
        <taxon>Bacillota</taxon>
        <taxon>Bacilli</taxon>
        <taxon>Bacillales</taxon>
        <taxon>Caryophanaceae</taxon>
        <taxon>Sporosarcina</taxon>
    </lineage>
</organism>
<feature type="region of interest" description="Disordered" evidence="1">
    <location>
        <begin position="33"/>
        <end position="56"/>
    </location>
</feature>
<feature type="compositionally biased region" description="Low complexity" evidence="1">
    <location>
        <begin position="33"/>
        <end position="48"/>
    </location>
</feature>
<evidence type="ECO:0000313" key="3">
    <source>
        <dbReference type="Proteomes" id="UP001175097"/>
    </source>
</evidence>
<dbReference type="RefSeq" id="WP_301244095.1">
    <property type="nucleotide sequence ID" value="NZ_JAROCC010000009.1"/>
</dbReference>
<sequence>MIIGRSSPVIHTLWLIESSSNVTVTSVDIPPTTKVPSTSTVSTPLSQSGNPMPGPSAVKRTVTLGISGAEITKEAFTKLPPGLQLGQISMSSVYPTLIGPIEIAPFIISAVALQSQLNPIIFSPFLQDKVLYEQEMKQLVHFR</sequence>
<accession>A0ABT8JSP6</accession>
<gene>
    <name evidence="2" type="ORF">P5G49_11945</name>
</gene>
<evidence type="ECO:0000256" key="1">
    <source>
        <dbReference type="SAM" id="MobiDB-lite"/>
    </source>
</evidence>
<dbReference type="EMBL" id="JAROCC010000009">
    <property type="protein sequence ID" value="MDN4608181.1"/>
    <property type="molecule type" value="Genomic_DNA"/>
</dbReference>
<reference evidence="2" key="1">
    <citation type="submission" date="2023-03" db="EMBL/GenBank/DDBJ databases">
        <title>MT1 and MT2 Draft Genomes of Novel Species.</title>
        <authorList>
            <person name="Venkateswaran K."/>
        </authorList>
    </citation>
    <scope>NUCLEOTIDE SEQUENCE</scope>
    <source>
        <strain evidence="2">F6_3S_P_2</strain>
    </source>
</reference>
<protein>
    <submittedName>
        <fullName evidence="2">Uncharacterized protein</fullName>
    </submittedName>
</protein>
<dbReference type="Proteomes" id="UP001175097">
    <property type="component" value="Unassembled WGS sequence"/>
</dbReference>